<dbReference type="InterPro" id="IPR052957">
    <property type="entry name" value="Auxin_embryo_med"/>
</dbReference>
<evidence type="ECO:0000313" key="2">
    <source>
        <dbReference type="Proteomes" id="UP000257109"/>
    </source>
</evidence>
<dbReference type="EMBL" id="QJKJ01000627">
    <property type="protein sequence ID" value="RDY11519.1"/>
    <property type="molecule type" value="Genomic_DNA"/>
</dbReference>
<keyword evidence="2" id="KW-1185">Reference proteome</keyword>
<name>A0A371I908_MUCPR</name>
<protein>
    <submittedName>
        <fullName evidence="1">Uncharacterized protein</fullName>
    </submittedName>
</protein>
<dbReference type="AlphaFoldDB" id="A0A371I908"/>
<accession>A0A371I908</accession>
<gene>
    <name evidence="1" type="ORF">CR513_03808</name>
</gene>
<sequence length="178" mass="21015">MCNQLFFYARNHTASDLACSHWHALLEWLANQVHVSTLNVHTFAKVLRSSIENNSKLIITYAHLLYHSFSKGLCRLWTTNKSRKGFLVPANRSKWANLIGSNLWRNENYIELGKEYLNPSCYTDYKKLIKFLTDTQLTKDSAFLLLDWFHKLKNREVHLPKRFLKCIKEGRWLKVTIN</sequence>
<reference evidence="1" key="1">
    <citation type="submission" date="2018-05" db="EMBL/GenBank/DDBJ databases">
        <title>Draft genome of Mucuna pruriens seed.</title>
        <authorList>
            <person name="Nnadi N.E."/>
            <person name="Vos R."/>
            <person name="Hasami M.H."/>
            <person name="Devisetty U.K."/>
            <person name="Aguiy J.C."/>
        </authorList>
    </citation>
    <scope>NUCLEOTIDE SEQUENCE [LARGE SCALE GENOMIC DNA]</scope>
    <source>
        <strain evidence="1">JCA_2017</strain>
    </source>
</reference>
<dbReference type="PANTHER" id="PTHR32387:SF3">
    <property type="entry name" value="ATP_DNA BINDING PROTEIN"/>
    <property type="match status" value="1"/>
</dbReference>
<organism evidence="1 2">
    <name type="scientific">Mucuna pruriens</name>
    <name type="common">Velvet bean</name>
    <name type="synonym">Dolichos pruriens</name>
    <dbReference type="NCBI Taxonomy" id="157652"/>
    <lineage>
        <taxon>Eukaryota</taxon>
        <taxon>Viridiplantae</taxon>
        <taxon>Streptophyta</taxon>
        <taxon>Embryophyta</taxon>
        <taxon>Tracheophyta</taxon>
        <taxon>Spermatophyta</taxon>
        <taxon>Magnoliopsida</taxon>
        <taxon>eudicotyledons</taxon>
        <taxon>Gunneridae</taxon>
        <taxon>Pentapetalae</taxon>
        <taxon>rosids</taxon>
        <taxon>fabids</taxon>
        <taxon>Fabales</taxon>
        <taxon>Fabaceae</taxon>
        <taxon>Papilionoideae</taxon>
        <taxon>50 kb inversion clade</taxon>
        <taxon>NPAAA clade</taxon>
        <taxon>indigoferoid/millettioid clade</taxon>
        <taxon>Phaseoleae</taxon>
        <taxon>Mucuna</taxon>
    </lineage>
</organism>
<dbReference type="PANTHER" id="PTHR32387">
    <property type="entry name" value="WU:FJ29H11"/>
    <property type="match status" value="1"/>
</dbReference>
<feature type="non-terminal residue" evidence="1">
    <location>
        <position position="1"/>
    </location>
</feature>
<proteinExistence type="predicted"/>
<comment type="caution">
    <text evidence="1">The sequence shown here is derived from an EMBL/GenBank/DDBJ whole genome shotgun (WGS) entry which is preliminary data.</text>
</comment>
<dbReference type="Proteomes" id="UP000257109">
    <property type="component" value="Unassembled WGS sequence"/>
</dbReference>
<evidence type="ECO:0000313" key="1">
    <source>
        <dbReference type="EMBL" id="RDY11519.1"/>
    </source>
</evidence>